<keyword evidence="2" id="KW-0812">Transmembrane</keyword>
<evidence type="ECO:0000313" key="4">
    <source>
        <dbReference type="Proteomes" id="UP000186817"/>
    </source>
</evidence>
<feature type="transmembrane region" description="Helical" evidence="2">
    <location>
        <begin position="197"/>
        <end position="216"/>
    </location>
</feature>
<dbReference type="EMBL" id="LSRX01000389">
    <property type="protein sequence ID" value="OLP98672.1"/>
    <property type="molecule type" value="Genomic_DNA"/>
</dbReference>
<feature type="region of interest" description="Disordered" evidence="1">
    <location>
        <begin position="15"/>
        <end position="35"/>
    </location>
</feature>
<proteinExistence type="predicted"/>
<keyword evidence="2" id="KW-1133">Transmembrane helix</keyword>
<protein>
    <submittedName>
        <fullName evidence="3">Uncharacterized protein</fullName>
    </submittedName>
</protein>
<reference evidence="3 4" key="1">
    <citation type="submission" date="2016-02" db="EMBL/GenBank/DDBJ databases">
        <title>Genome analysis of coral dinoflagellate symbionts highlights evolutionary adaptations to a symbiotic lifestyle.</title>
        <authorList>
            <person name="Aranda M."/>
            <person name="Li Y."/>
            <person name="Liew Y.J."/>
            <person name="Baumgarten S."/>
            <person name="Simakov O."/>
            <person name="Wilson M."/>
            <person name="Piel J."/>
            <person name="Ashoor H."/>
            <person name="Bougouffa S."/>
            <person name="Bajic V.B."/>
            <person name="Ryu T."/>
            <person name="Ravasi T."/>
            <person name="Bayer T."/>
            <person name="Micklem G."/>
            <person name="Kim H."/>
            <person name="Bhak J."/>
            <person name="Lajeunesse T.C."/>
            <person name="Voolstra C.R."/>
        </authorList>
    </citation>
    <scope>NUCLEOTIDE SEQUENCE [LARGE SCALE GENOMIC DNA]</scope>
    <source>
        <strain evidence="3 4">CCMP2467</strain>
    </source>
</reference>
<evidence type="ECO:0000256" key="1">
    <source>
        <dbReference type="SAM" id="MobiDB-lite"/>
    </source>
</evidence>
<dbReference type="AlphaFoldDB" id="A0A1Q9DU22"/>
<dbReference type="Proteomes" id="UP000186817">
    <property type="component" value="Unassembled WGS sequence"/>
</dbReference>
<keyword evidence="2" id="KW-0472">Membrane</keyword>
<comment type="caution">
    <text evidence="3">The sequence shown here is derived from an EMBL/GenBank/DDBJ whole genome shotgun (WGS) entry which is preliminary data.</text>
</comment>
<name>A0A1Q9DU22_SYMMI</name>
<keyword evidence="4" id="KW-1185">Reference proteome</keyword>
<organism evidence="3 4">
    <name type="scientific">Symbiodinium microadriaticum</name>
    <name type="common">Dinoflagellate</name>
    <name type="synonym">Zooxanthella microadriatica</name>
    <dbReference type="NCBI Taxonomy" id="2951"/>
    <lineage>
        <taxon>Eukaryota</taxon>
        <taxon>Sar</taxon>
        <taxon>Alveolata</taxon>
        <taxon>Dinophyceae</taxon>
        <taxon>Suessiales</taxon>
        <taxon>Symbiodiniaceae</taxon>
        <taxon>Symbiodinium</taxon>
    </lineage>
</organism>
<accession>A0A1Q9DU22</accession>
<evidence type="ECO:0000256" key="2">
    <source>
        <dbReference type="SAM" id="Phobius"/>
    </source>
</evidence>
<evidence type="ECO:0000313" key="3">
    <source>
        <dbReference type="EMBL" id="OLP98672.1"/>
    </source>
</evidence>
<sequence>MAALAPLKHRGKDDNLASEVLRPPSPPMTPQKSAPPRMFAEERLHWARNMLKVWPDQAVLRVILLRYLVNTMLGVILLLYLLVLLQRRQWVMRCEVGGEGEDVSLMQRTSSNSPMLKGWMRNGCSCWCSRSLSPRLYYCGVFGMFFKHELVENVLFLLKLGVLLQYKDVEMFFARCWTKCGMSVWVCFEMLRWTRTVFRFGYMVVYVLVGLAGVNYLGRRRMVLGCLLTFLPVMFDRDLVRHDVKMVVQKLRDVLLMVSRMCRVTSERGVGFS</sequence>
<feature type="transmembrane region" description="Helical" evidence="2">
    <location>
        <begin position="58"/>
        <end position="83"/>
    </location>
</feature>
<gene>
    <name evidence="3" type="ORF">AK812_SmicGene18842</name>
</gene>